<accession>A0A3R8RHL4</accession>
<keyword evidence="6" id="KW-0503">Monooxygenase</keyword>
<dbReference type="Pfam" id="PF03241">
    <property type="entry name" value="HpaB"/>
    <property type="match status" value="1"/>
</dbReference>
<gene>
    <name evidence="6" type="ORF">CQW44_08675</name>
</gene>
<dbReference type="InterPro" id="IPR046373">
    <property type="entry name" value="Acyl-CoA_Oxase/DH_mid-dom_sf"/>
</dbReference>
<dbReference type="RefSeq" id="WP_125213019.1">
    <property type="nucleotide sequence ID" value="NZ_PDES01000003.1"/>
</dbReference>
<dbReference type="PANTHER" id="PTHR36117:SF3">
    <property type="entry name" value="4-HYDROXYPHENYLACETATE 3-MONOOXYGENASE-RELATED"/>
    <property type="match status" value="1"/>
</dbReference>
<dbReference type="GO" id="GO:0004497">
    <property type="term" value="F:monooxygenase activity"/>
    <property type="evidence" value="ECO:0007669"/>
    <property type="project" value="UniProtKB-KW"/>
</dbReference>
<keyword evidence="1" id="KW-0285">Flavoprotein</keyword>
<organism evidence="6 7">
    <name type="scientific">Streptomyces griseofuscus</name>
    <dbReference type="NCBI Taxonomy" id="146922"/>
    <lineage>
        <taxon>Bacteria</taxon>
        <taxon>Bacillati</taxon>
        <taxon>Actinomycetota</taxon>
        <taxon>Actinomycetes</taxon>
        <taxon>Kitasatosporales</taxon>
        <taxon>Streptomycetaceae</taxon>
        <taxon>Streptomyces</taxon>
    </lineage>
</organism>
<evidence type="ECO:0000313" key="7">
    <source>
        <dbReference type="Proteomes" id="UP000276379"/>
    </source>
</evidence>
<protein>
    <submittedName>
        <fullName evidence="6">4-hydroxyphenylacetate 3-monooxygenase</fullName>
    </submittedName>
</protein>
<feature type="domain" description="HpaB/PvcC/4-BUDH N-terminal" evidence="5">
    <location>
        <begin position="13"/>
        <end position="265"/>
    </location>
</feature>
<evidence type="ECO:0000256" key="3">
    <source>
        <dbReference type="ARBA" id="ARBA00023002"/>
    </source>
</evidence>
<feature type="domain" description="HpaB/PvcC/4-BUDH C-terminal" evidence="4">
    <location>
        <begin position="273"/>
        <end position="460"/>
    </location>
</feature>
<evidence type="ECO:0000313" key="6">
    <source>
        <dbReference type="EMBL" id="RRQ88065.1"/>
    </source>
</evidence>
<proteinExistence type="predicted"/>
<comment type="caution">
    <text evidence="6">The sequence shown here is derived from an EMBL/GenBank/DDBJ whole genome shotgun (WGS) entry which is preliminary data.</text>
</comment>
<dbReference type="Pfam" id="PF11794">
    <property type="entry name" value="HpaB_N"/>
    <property type="match status" value="1"/>
</dbReference>
<evidence type="ECO:0000259" key="4">
    <source>
        <dbReference type="Pfam" id="PF03241"/>
    </source>
</evidence>
<dbReference type="SUPFAM" id="SSF56645">
    <property type="entry name" value="Acyl-CoA dehydrogenase NM domain-like"/>
    <property type="match status" value="1"/>
</dbReference>
<keyword evidence="3" id="KW-0560">Oxidoreductase</keyword>
<evidence type="ECO:0000256" key="2">
    <source>
        <dbReference type="ARBA" id="ARBA00022827"/>
    </source>
</evidence>
<dbReference type="InterPro" id="IPR024674">
    <property type="entry name" value="HpaB/PvcC/4-BUDH_N"/>
</dbReference>
<dbReference type="PANTHER" id="PTHR36117">
    <property type="entry name" value="4-HYDROXYPHENYLACETATE 3-MONOOXYGENASE-RELATED"/>
    <property type="match status" value="1"/>
</dbReference>
<dbReference type="GO" id="GO:0016627">
    <property type="term" value="F:oxidoreductase activity, acting on the CH-CH group of donors"/>
    <property type="evidence" value="ECO:0007669"/>
    <property type="project" value="InterPro"/>
</dbReference>
<dbReference type="Proteomes" id="UP000276379">
    <property type="component" value="Unassembled WGS sequence"/>
</dbReference>
<keyword evidence="7" id="KW-1185">Reference proteome</keyword>
<dbReference type="EMBL" id="PDES01000003">
    <property type="protein sequence ID" value="RRQ88065.1"/>
    <property type="molecule type" value="Genomic_DNA"/>
</dbReference>
<evidence type="ECO:0000256" key="1">
    <source>
        <dbReference type="ARBA" id="ARBA00022630"/>
    </source>
</evidence>
<dbReference type="InterPro" id="IPR036250">
    <property type="entry name" value="AcylCo_DH-like_C"/>
</dbReference>
<dbReference type="InterPro" id="IPR004925">
    <property type="entry name" value="HpaB/PvcC/4-BUDH"/>
</dbReference>
<name>A0A3R8RHL4_9ACTN</name>
<dbReference type="InterPro" id="IPR009100">
    <property type="entry name" value="AcylCoA_DH/oxidase_NM_dom_sf"/>
</dbReference>
<dbReference type="Gene3D" id="2.40.110.10">
    <property type="entry name" value="Butyryl-CoA Dehydrogenase, subunit A, domain 2"/>
    <property type="match status" value="1"/>
</dbReference>
<dbReference type="InterPro" id="IPR024719">
    <property type="entry name" value="HpaB/PvcC/4-BUDH_C"/>
</dbReference>
<sequence length="475" mass="50949">MATSTAPPNAGRTGTSYLDGLADGRRVYLAGEPVADLAHDPRTERMAAFLAELLDEHRPDGELTGPDGHPLAYSLAHSGDEVRARGRAFARIARLSGGLMGRSPDFVATVLTAWAGAADHFGPYAEHVRAYWRHARSANLLLTHAISDPPADRHLGPGPNGEVQALRAVRTTDEGVVVRGAKMLATLSPFADDLVVYPFRPLGENETDQALCFAVPVATPGLTLYSRPSYASTPAGDGPLAGRFDELDAVCHFDDVLIPWDRVFIHGDVAAANNLRPGTGMTSYAWHQSAVRAWIKAETVYDLAARCAKVSGRDRQPLVRQQLGELGGIVETLRGLVVSAETGTRPDGFGRHVCDPVPLAASGMLNARLYPRAIELLQAIASSGLVMHPVTADEDPESAGHAFMRTYFTGAGVDGLAHGRLLRAAADLTMNRFGTRQVLYERLFLGPPETFQAKFYDIFAAGRSVDSPVLDGLDD</sequence>
<evidence type="ECO:0000259" key="5">
    <source>
        <dbReference type="Pfam" id="PF11794"/>
    </source>
</evidence>
<dbReference type="Gene3D" id="1.20.140.10">
    <property type="entry name" value="Butyryl-CoA Dehydrogenase, subunit A, domain 3"/>
    <property type="match status" value="1"/>
</dbReference>
<dbReference type="AlphaFoldDB" id="A0A3R8RHL4"/>
<reference evidence="6 7" key="1">
    <citation type="submission" date="2017-10" db="EMBL/GenBank/DDBJ databases">
        <title>Draft genome of actinobacteria isolated from guarana (Paullinia cupana (Mart.) Ducke.</title>
        <authorList>
            <person name="Siqueira K.A."/>
            <person name="Liotti R.G."/>
            <person name="Mendes T.A."/>
            <person name="Soares M.A."/>
        </authorList>
    </citation>
    <scope>NUCLEOTIDE SEQUENCE [LARGE SCALE GENOMIC DNA]</scope>
    <source>
        <strain evidence="6 7">199</strain>
    </source>
</reference>
<dbReference type="Gene3D" id="1.10.3140.10">
    <property type="entry name" value="4-hydroxybutyryl-coa dehydratase, domain 1"/>
    <property type="match status" value="1"/>
</dbReference>
<dbReference type="SUPFAM" id="SSF47203">
    <property type="entry name" value="Acyl-CoA dehydrogenase C-terminal domain-like"/>
    <property type="match status" value="1"/>
</dbReference>
<keyword evidence="2" id="KW-0274">FAD</keyword>